<name>A0A383EQM4_9ZZZZ</name>
<reference evidence="1" key="1">
    <citation type="submission" date="2018-05" db="EMBL/GenBank/DDBJ databases">
        <authorList>
            <person name="Lanie J.A."/>
            <person name="Ng W.-L."/>
            <person name="Kazmierczak K.M."/>
            <person name="Andrzejewski T.M."/>
            <person name="Davidsen T.M."/>
            <person name="Wayne K.J."/>
            <person name="Tettelin H."/>
            <person name="Glass J.I."/>
            <person name="Rusch D."/>
            <person name="Podicherti R."/>
            <person name="Tsui H.-C.T."/>
            <person name="Winkler M.E."/>
        </authorList>
    </citation>
    <scope>NUCLEOTIDE SEQUENCE</scope>
</reference>
<protein>
    <submittedName>
        <fullName evidence="1">Uncharacterized protein</fullName>
    </submittedName>
</protein>
<organism evidence="1">
    <name type="scientific">marine metagenome</name>
    <dbReference type="NCBI Taxonomy" id="408172"/>
    <lineage>
        <taxon>unclassified sequences</taxon>
        <taxon>metagenomes</taxon>
        <taxon>ecological metagenomes</taxon>
    </lineage>
</organism>
<dbReference type="AlphaFoldDB" id="A0A383EQM4"/>
<dbReference type="EMBL" id="UINC01228079">
    <property type="protein sequence ID" value="SVE59242.1"/>
    <property type="molecule type" value="Genomic_DNA"/>
</dbReference>
<evidence type="ECO:0000313" key="1">
    <source>
        <dbReference type="EMBL" id="SVE59242.1"/>
    </source>
</evidence>
<sequence>MDAYMGVKKHYTWEQTAKIWENHLDTIQKRPLSETWDSEPRIHEPNTDAPKELSNENFVRWIISNTWCEPNKMNSYTALRLLRDLNYGKSIGHTGGVYFNESSHLAQQIKYSDFSDDDAVEKMKDMCQKRNYWEKRRVGIDCPPMPNFVTAVKPDQKEIDMLTGGES</sequence>
<accession>A0A383EQM4</accession>
<proteinExistence type="predicted"/>
<gene>
    <name evidence="1" type="ORF">METZ01_LOCUS512096</name>
</gene>